<accession>A0A168TBF6</accession>
<sequence>MIFIKVRNLTRLATSEATITNQTEYENDKKHSIISSPFRKHCTAQLVRFLNIVYKTHNPNNNEVYDLKDVSMKQIISTAWDYCDFFDNKTYQAKKRCVDGEEKIRTRNLNVVKNEYLDDVANKVVKHLPRYQNHIKALKKDGYCVIGYIRKSPGSETVETRLDLLHTMSLRLKERSLVNVVFATPHENSHLCPTSASYLPNDTTNVSFGGCIHRLWGGLESVAVLGLGVVFSEAHNTLILQVWYLSIGTHCIFLYVEFEDGLSISVSKTGHSMIVT</sequence>
<name>A0A168TBF6_ABSGL</name>
<proteinExistence type="predicted"/>
<dbReference type="InParanoid" id="A0A168TBF6"/>
<dbReference type="AlphaFoldDB" id="A0A168TBF6"/>
<gene>
    <name evidence="1" type="primary">ABSGL_15497.1 scaffold 17607</name>
</gene>
<keyword evidence="2" id="KW-1185">Reference proteome</keyword>
<reference evidence="1" key="1">
    <citation type="submission" date="2016-04" db="EMBL/GenBank/DDBJ databases">
        <authorList>
            <person name="Evans L.H."/>
            <person name="Alamgir A."/>
            <person name="Owens N."/>
            <person name="Weber N.D."/>
            <person name="Virtaneva K."/>
            <person name="Barbian K."/>
            <person name="Babar A."/>
            <person name="Rosenke K."/>
        </authorList>
    </citation>
    <scope>NUCLEOTIDE SEQUENCE [LARGE SCALE GENOMIC DNA]</scope>
    <source>
        <strain evidence="1">CBS 101.48</strain>
    </source>
</reference>
<dbReference type="Proteomes" id="UP000078561">
    <property type="component" value="Unassembled WGS sequence"/>
</dbReference>
<protein>
    <submittedName>
        <fullName evidence="1">Uncharacterized protein</fullName>
    </submittedName>
</protein>
<evidence type="ECO:0000313" key="2">
    <source>
        <dbReference type="Proteomes" id="UP000078561"/>
    </source>
</evidence>
<dbReference type="EMBL" id="LT555210">
    <property type="protein sequence ID" value="SAM09788.1"/>
    <property type="molecule type" value="Genomic_DNA"/>
</dbReference>
<evidence type="ECO:0000313" key="1">
    <source>
        <dbReference type="EMBL" id="SAM09788.1"/>
    </source>
</evidence>
<dbReference type="OrthoDB" id="2282777at2759"/>
<organism evidence="1">
    <name type="scientific">Absidia glauca</name>
    <name type="common">Pin mould</name>
    <dbReference type="NCBI Taxonomy" id="4829"/>
    <lineage>
        <taxon>Eukaryota</taxon>
        <taxon>Fungi</taxon>
        <taxon>Fungi incertae sedis</taxon>
        <taxon>Mucoromycota</taxon>
        <taxon>Mucoromycotina</taxon>
        <taxon>Mucoromycetes</taxon>
        <taxon>Mucorales</taxon>
        <taxon>Cunninghamellaceae</taxon>
        <taxon>Absidia</taxon>
    </lineage>
</organism>